<evidence type="ECO:0000256" key="1">
    <source>
        <dbReference type="SAM" id="MobiDB-lite"/>
    </source>
</evidence>
<accession>A0A517ZKB2</accession>
<gene>
    <name evidence="2" type="ORF">Mal52_13220</name>
</gene>
<name>A0A517ZKB2_9PLAN</name>
<organism evidence="2 3">
    <name type="scientific">Symmachiella dynata</name>
    <dbReference type="NCBI Taxonomy" id="2527995"/>
    <lineage>
        <taxon>Bacteria</taxon>
        <taxon>Pseudomonadati</taxon>
        <taxon>Planctomycetota</taxon>
        <taxon>Planctomycetia</taxon>
        <taxon>Planctomycetales</taxon>
        <taxon>Planctomycetaceae</taxon>
        <taxon>Symmachiella</taxon>
    </lineage>
</organism>
<reference evidence="2 3" key="1">
    <citation type="submission" date="2019-02" db="EMBL/GenBank/DDBJ databases">
        <title>Deep-cultivation of Planctomycetes and their phenomic and genomic characterization uncovers novel biology.</title>
        <authorList>
            <person name="Wiegand S."/>
            <person name="Jogler M."/>
            <person name="Boedeker C."/>
            <person name="Pinto D."/>
            <person name="Vollmers J."/>
            <person name="Rivas-Marin E."/>
            <person name="Kohn T."/>
            <person name="Peeters S.H."/>
            <person name="Heuer A."/>
            <person name="Rast P."/>
            <person name="Oberbeckmann S."/>
            <person name="Bunk B."/>
            <person name="Jeske O."/>
            <person name="Meyerdierks A."/>
            <person name="Storesund J.E."/>
            <person name="Kallscheuer N."/>
            <person name="Luecker S."/>
            <person name="Lage O.M."/>
            <person name="Pohl T."/>
            <person name="Merkel B.J."/>
            <person name="Hornburger P."/>
            <person name="Mueller R.-W."/>
            <person name="Bruemmer F."/>
            <person name="Labrenz M."/>
            <person name="Spormann A.M."/>
            <person name="Op den Camp H."/>
            <person name="Overmann J."/>
            <person name="Amann R."/>
            <person name="Jetten M.S.M."/>
            <person name="Mascher T."/>
            <person name="Medema M.H."/>
            <person name="Devos D.P."/>
            <person name="Kaster A.-K."/>
            <person name="Ovreas L."/>
            <person name="Rohde M."/>
            <person name="Galperin M.Y."/>
            <person name="Jogler C."/>
        </authorList>
    </citation>
    <scope>NUCLEOTIDE SEQUENCE [LARGE SCALE GENOMIC DNA]</scope>
    <source>
        <strain evidence="2 3">Mal52</strain>
    </source>
</reference>
<dbReference type="KEGG" id="sdyn:Mal52_13220"/>
<keyword evidence="3" id="KW-1185">Reference proteome</keyword>
<feature type="compositionally biased region" description="Polar residues" evidence="1">
    <location>
        <begin position="57"/>
        <end position="70"/>
    </location>
</feature>
<feature type="region of interest" description="Disordered" evidence="1">
    <location>
        <begin position="166"/>
        <end position="185"/>
    </location>
</feature>
<dbReference type="AlphaFoldDB" id="A0A517ZKB2"/>
<evidence type="ECO:0000313" key="3">
    <source>
        <dbReference type="Proteomes" id="UP000319383"/>
    </source>
</evidence>
<dbReference type="EMBL" id="CP036276">
    <property type="protein sequence ID" value="QDU42853.1"/>
    <property type="molecule type" value="Genomic_DNA"/>
</dbReference>
<feature type="region of interest" description="Disordered" evidence="1">
    <location>
        <begin position="57"/>
        <end position="77"/>
    </location>
</feature>
<sequence>MQHVVVLWAVSICFMPTPTYGCRGLSFTAFIRPPAALLAFRGDGQLGLSTSISLPSVGRSTPRWQTQSMQPGLRPGTLSSRATINPIAVRVGPLNSGTLARSSLRPPPCSHAADPMADTAKSILFPHPPCSITFDYSSEFTSMPPATPTHSTKPVVHCGSIPVRISPASSRQVPPRGSLDCSSGL</sequence>
<evidence type="ECO:0000313" key="2">
    <source>
        <dbReference type="EMBL" id="QDU42853.1"/>
    </source>
</evidence>
<protein>
    <submittedName>
        <fullName evidence="2">Uncharacterized protein</fullName>
    </submittedName>
</protein>
<dbReference type="Proteomes" id="UP000319383">
    <property type="component" value="Chromosome"/>
</dbReference>
<proteinExistence type="predicted"/>